<accession>A0A6C0HLL3</accession>
<dbReference type="AlphaFoldDB" id="A0A6C0HLL3"/>
<reference evidence="1" key="1">
    <citation type="journal article" date="2020" name="Nature">
        <title>Giant virus diversity and host interactions through global metagenomics.</title>
        <authorList>
            <person name="Schulz F."/>
            <person name="Roux S."/>
            <person name="Paez-Espino D."/>
            <person name="Jungbluth S."/>
            <person name="Walsh D.A."/>
            <person name="Denef V.J."/>
            <person name="McMahon K.D."/>
            <person name="Konstantinidis K.T."/>
            <person name="Eloe-Fadrosh E.A."/>
            <person name="Kyrpides N.C."/>
            <person name="Woyke T."/>
        </authorList>
    </citation>
    <scope>NUCLEOTIDE SEQUENCE</scope>
    <source>
        <strain evidence="1">GVMAG-M-3300023184-13</strain>
    </source>
</reference>
<organism evidence="1">
    <name type="scientific">viral metagenome</name>
    <dbReference type="NCBI Taxonomy" id="1070528"/>
    <lineage>
        <taxon>unclassified sequences</taxon>
        <taxon>metagenomes</taxon>
        <taxon>organismal metagenomes</taxon>
    </lineage>
</organism>
<name>A0A6C0HLL3_9ZZZZ</name>
<protein>
    <submittedName>
        <fullName evidence="1">Uncharacterized protein</fullName>
    </submittedName>
</protein>
<sequence>MDSCFKTSDNKHLQCPPRMADGRHFTDYRSSYYINDLIRADNNISNSLQYRTFLQQNGNALMDRQRQIACNLNCCGPCPIGNKESFQDSTMLPEQYMFVTDGTRAKMVLNNPNGLGVGRQHYTYPQEQEACSQLPSAWPTNQKTNNCQAPLDRLNYLGDDHSQIQGLRQAIPGGGAMLDS</sequence>
<dbReference type="EMBL" id="MN739980">
    <property type="protein sequence ID" value="QHT81304.1"/>
    <property type="molecule type" value="Genomic_DNA"/>
</dbReference>
<evidence type="ECO:0000313" key="1">
    <source>
        <dbReference type="EMBL" id="QHT81304.1"/>
    </source>
</evidence>
<proteinExistence type="predicted"/>